<sequence length="266" mass="30609">YMDSDDKIDSDIFEKMYSASRDASPTVVMFGAVEEYYDKTGKLYMTNPVSYESKVLSGKENVAKEVIKIENTTLFGYLWNKIYLKDAVFSSGVTFCDMPLNEDFKFNIDFFRYVDSMVILDDTAYHYAKRDNQSLTCRFVKNYFELQEMRINELLGFYRENGMCDGDILKNLAGIYVRSVFSALEKNNDKRSGMSGKDRKDWLKAQLKSELYKELMPYAEPDSRLVKIMANRLKGGNTGVLLFTGKFIAAVKKSFPSLFSGLKLKK</sequence>
<organism evidence="1">
    <name type="scientific">human gut metagenome</name>
    <dbReference type="NCBI Taxonomy" id="408170"/>
    <lineage>
        <taxon>unclassified sequences</taxon>
        <taxon>metagenomes</taxon>
        <taxon>organismal metagenomes</taxon>
    </lineage>
</organism>
<comment type="caution">
    <text evidence="1">The sequence shown here is derived from an EMBL/GenBank/DDBJ whole genome shotgun (WGS) entry which is preliminary data.</text>
</comment>
<gene>
    <name evidence="1" type="ORF">OBE_13084</name>
</gene>
<reference evidence="1" key="1">
    <citation type="journal article" date="2013" name="Environ. Microbiol.">
        <title>Microbiota from the distal guts of lean and obese adolescents exhibit partial functional redundancy besides clear differences in community structure.</title>
        <authorList>
            <person name="Ferrer M."/>
            <person name="Ruiz A."/>
            <person name="Lanza F."/>
            <person name="Haange S.B."/>
            <person name="Oberbach A."/>
            <person name="Till H."/>
            <person name="Bargiela R."/>
            <person name="Campoy C."/>
            <person name="Segura M.T."/>
            <person name="Richter M."/>
            <person name="von Bergen M."/>
            <person name="Seifert J."/>
            <person name="Suarez A."/>
        </authorList>
    </citation>
    <scope>NUCLEOTIDE SEQUENCE</scope>
</reference>
<dbReference type="InterPro" id="IPR029044">
    <property type="entry name" value="Nucleotide-diphossugar_trans"/>
</dbReference>
<protein>
    <submittedName>
        <fullName evidence="1">Glycosyltransferase</fullName>
    </submittedName>
</protein>
<dbReference type="EMBL" id="AJWZ01009036">
    <property type="protein sequence ID" value="EKC52445.1"/>
    <property type="molecule type" value="Genomic_DNA"/>
</dbReference>
<dbReference type="AlphaFoldDB" id="K1SFK0"/>
<proteinExistence type="predicted"/>
<name>K1SFK0_9ZZZZ</name>
<keyword evidence="1" id="KW-0808">Transferase</keyword>
<dbReference type="GO" id="GO:0016740">
    <property type="term" value="F:transferase activity"/>
    <property type="evidence" value="ECO:0007669"/>
    <property type="project" value="UniProtKB-KW"/>
</dbReference>
<dbReference type="Gene3D" id="3.90.550.10">
    <property type="entry name" value="Spore Coat Polysaccharide Biosynthesis Protein SpsA, Chain A"/>
    <property type="match status" value="1"/>
</dbReference>
<accession>K1SFK0</accession>
<feature type="non-terminal residue" evidence="1">
    <location>
        <position position="1"/>
    </location>
</feature>
<dbReference type="SUPFAM" id="SSF53448">
    <property type="entry name" value="Nucleotide-diphospho-sugar transferases"/>
    <property type="match status" value="1"/>
</dbReference>
<evidence type="ECO:0000313" key="1">
    <source>
        <dbReference type="EMBL" id="EKC52445.1"/>
    </source>
</evidence>